<dbReference type="InterPro" id="IPR045213">
    <property type="entry name" value="Malic_NAD-bd_bact_type"/>
</dbReference>
<keyword evidence="4" id="KW-0560">Oxidoreductase</keyword>
<evidence type="ECO:0000256" key="6">
    <source>
        <dbReference type="PIRSR" id="PIRSR000106-2"/>
    </source>
</evidence>
<dbReference type="InterPro" id="IPR012301">
    <property type="entry name" value="Malic_N_dom"/>
</dbReference>
<feature type="binding site" evidence="6">
    <location>
        <position position="327"/>
    </location>
    <ligand>
        <name>(S)-malate</name>
        <dbReference type="ChEBI" id="CHEBI:15589"/>
    </ligand>
</feature>
<accession>A0A2H0UDI6</accession>
<evidence type="ECO:0000256" key="8">
    <source>
        <dbReference type="SAM" id="Phobius"/>
    </source>
</evidence>
<dbReference type="InterPro" id="IPR001891">
    <property type="entry name" value="Malic_OxRdtase"/>
</dbReference>
<evidence type="ECO:0000256" key="1">
    <source>
        <dbReference type="ARBA" id="ARBA00001936"/>
    </source>
</evidence>
<dbReference type="GO" id="GO:0051287">
    <property type="term" value="F:NAD binding"/>
    <property type="evidence" value="ECO:0007669"/>
    <property type="project" value="InterPro"/>
</dbReference>
<dbReference type="InterPro" id="IPR015884">
    <property type="entry name" value="Malic_enzyme_CS"/>
</dbReference>
<comment type="caution">
    <text evidence="11">The sequence shown here is derived from an EMBL/GenBank/DDBJ whole genome shotgun (WGS) entry which is preliminary data.</text>
</comment>
<feature type="binding site" evidence="6">
    <location>
        <position position="297"/>
    </location>
    <ligand>
        <name>(S)-malate</name>
        <dbReference type="ChEBI" id="CHEBI:15589"/>
    </ligand>
</feature>
<dbReference type="Pfam" id="PF00390">
    <property type="entry name" value="malic"/>
    <property type="match status" value="1"/>
</dbReference>
<comment type="cofactor">
    <cofactor evidence="1">
        <name>Mn(2+)</name>
        <dbReference type="ChEBI" id="CHEBI:29035"/>
    </cofactor>
</comment>
<evidence type="ECO:0000313" key="12">
    <source>
        <dbReference type="Proteomes" id="UP000229344"/>
    </source>
</evidence>
<keyword evidence="8" id="KW-0812">Transmembrane</keyword>
<dbReference type="Pfam" id="PF03949">
    <property type="entry name" value="Malic_M"/>
    <property type="match status" value="1"/>
</dbReference>
<keyword evidence="3 7" id="KW-0479">Metal-binding</keyword>
<dbReference type="InterPro" id="IPR051674">
    <property type="entry name" value="Malate_Decarboxylase"/>
</dbReference>
<dbReference type="PANTHER" id="PTHR43237">
    <property type="entry name" value="NADP-DEPENDENT MALIC ENZYME"/>
    <property type="match status" value="1"/>
</dbReference>
<dbReference type="Proteomes" id="UP000229344">
    <property type="component" value="Unassembled WGS sequence"/>
</dbReference>
<feature type="binding site" evidence="7">
    <location>
        <position position="171"/>
    </location>
    <ligand>
        <name>a divalent metal cation</name>
        <dbReference type="ChEBI" id="CHEBI:60240"/>
    </ligand>
</feature>
<feature type="domain" description="Malic enzyme N-terminal" evidence="10">
    <location>
        <begin position="27"/>
        <end position="160"/>
    </location>
</feature>
<feature type="binding site" evidence="7">
    <location>
        <position position="146"/>
    </location>
    <ligand>
        <name>a divalent metal cation</name>
        <dbReference type="ChEBI" id="CHEBI:60240"/>
    </ligand>
</feature>
<comment type="cofactor">
    <cofactor evidence="7">
        <name>Mg(2+)</name>
        <dbReference type="ChEBI" id="CHEBI:18420"/>
    </cofactor>
    <cofactor evidence="7">
        <name>Mn(2+)</name>
        <dbReference type="ChEBI" id="CHEBI:29035"/>
    </cofactor>
    <text evidence="7">Divalent metal cations. Prefers magnesium or manganese.</text>
</comment>
<evidence type="ECO:0000256" key="2">
    <source>
        <dbReference type="ARBA" id="ARBA00008785"/>
    </source>
</evidence>
<evidence type="ECO:0000259" key="10">
    <source>
        <dbReference type="SMART" id="SM01274"/>
    </source>
</evidence>
<dbReference type="AlphaFoldDB" id="A0A2H0UDI6"/>
<feature type="binding site" evidence="7">
    <location>
        <position position="145"/>
    </location>
    <ligand>
        <name>a divalent metal cation</name>
        <dbReference type="ChEBI" id="CHEBI:60240"/>
    </ligand>
</feature>
<name>A0A2H0UDI6_9BACT</name>
<dbReference type="GO" id="GO:0046872">
    <property type="term" value="F:metal ion binding"/>
    <property type="evidence" value="ECO:0007669"/>
    <property type="project" value="UniProtKB-KW"/>
</dbReference>
<dbReference type="GO" id="GO:0016616">
    <property type="term" value="F:oxidoreductase activity, acting on the CH-OH group of donors, NAD or NADP as acceptor"/>
    <property type="evidence" value="ECO:0007669"/>
    <property type="project" value="InterPro"/>
</dbReference>
<dbReference type="InterPro" id="IPR046346">
    <property type="entry name" value="Aminoacid_DH-like_N_sf"/>
</dbReference>
<dbReference type="EMBL" id="PFBI01000006">
    <property type="protein sequence ID" value="PIR84484.1"/>
    <property type="molecule type" value="Genomic_DNA"/>
</dbReference>
<gene>
    <name evidence="11" type="ORF">COU16_02810</name>
</gene>
<dbReference type="PANTHER" id="PTHR43237:SF4">
    <property type="entry name" value="NADP-DEPENDENT MALIC ENZYME"/>
    <property type="match status" value="1"/>
</dbReference>
<reference evidence="12" key="1">
    <citation type="submission" date="2017-09" db="EMBL/GenBank/DDBJ databases">
        <title>Depth-based differentiation of microbial function through sediment-hosted aquifers and enrichment of novel symbionts in the deep terrestrial subsurface.</title>
        <authorList>
            <person name="Probst A.J."/>
            <person name="Ladd B."/>
            <person name="Jarett J.K."/>
            <person name="Geller-Mcgrath D.E."/>
            <person name="Sieber C.M.K."/>
            <person name="Emerson J.B."/>
            <person name="Anantharaman K."/>
            <person name="Thomas B.C."/>
            <person name="Malmstrom R."/>
            <person name="Stieglmeier M."/>
            <person name="Klingl A."/>
            <person name="Woyke T."/>
            <person name="Ryan C.M."/>
            <person name="Banfield J.F."/>
        </authorList>
    </citation>
    <scope>NUCLEOTIDE SEQUENCE [LARGE SCALE GENOMIC DNA]</scope>
</reference>
<dbReference type="InterPro" id="IPR036291">
    <property type="entry name" value="NAD(P)-bd_dom_sf"/>
</dbReference>
<feature type="active site" description="Proton acceptor" evidence="5">
    <location>
        <position position="103"/>
    </location>
</feature>
<dbReference type="SUPFAM" id="SSF51735">
    <property type="entry name" value="NAD(P)-binding Rossmann-fold domains"/>
    <property type="match status" value="1"/>
</dbReference>
<feature type="transmembrane region" description="Helical" evidence="8">
    <location>
        <begin position="199"/>
        <end position="220"/>
    </location>
</feature>
<evidence type="ECO:0000259" key="9">
    <source>
        <dbReference type="SMART" id="SM00919"/>
    </source>
</evidence>
<keyword evidence="8" id="KW-1133">Transmembrane helix</keyword>
<evidence type="ECO:0000256" key="4">
    <source>
        <dbReference type="ARBA" id="ARBA00023002"/>
    </source>
</evidence>
<dbReference type="InterPro" id="IPR037062">
    <property type="entry name" value="Malic_N_dom_sf"/>
</dbReference>
<protein>
    <submittedName>
        <fullName evidence="11">NAD-dependent malic enzyme</fullName>
    </submittedName>
</protein>
<organism evidence="11 12">
    <name type="scientific">Candidatus Kaiserbacteria bacterium CG10_big_fil_rev_8_21_14_0_10_47_16</name>
    <dbReference type="NCBI Taxonomy" id="1974608"/>
    <lineage>
        <taxon>Bacteria</taxon>
        <taxon>Candidatus Kaiseribacteriota</taxon>
    </lineage>
</organism>
<feature type="domain" description="Malic enzyme NAD-binding" evidence="9">
    <location>
        <begin position="172"/>
        <end position="388"/>
    </location>
</feature>
<comment type="similarity">
    <text evidence="2">Belongs to the malic enzymes family.</text>
</comment>
<dbReference type="PIRSF" id="PIRSF000106">
    <property type="entry name" value="ME"/>
    <property type="match status" value="1"/>
</dbReference>
<dbReference type="Gene3D" id="3.40.50.10380">
    <property type="entry name" value="Malic enzyme, N-terminal domain"/>
    <property type="match status" value="1"/>
</dbReference>
<evidence type="ECO:0000256" key="5">
    <source>
        <dbReference type="PIRSR" id="PIRSR000106-1"/>
    </source>
</evidence>
<dbReference type="SMART" id="SM00919">
    <property type="entry name" value="Malic_M"/>
    <property type="match status" value="1"/>
</dbReference>
<dbReference type="GO" id="GO:0004470">
    <property type="term" value="F:malic enzyme activity"/>
    <property type="evidence" value="ECO:0007669"/>
    <property type="project" value="InterPro"/>
</dbReference>
<keyword evidence="8" id="KW-0472">Membrane</keyword>
<evidence type="ECO:0000256" key="3">
    <source>
        <dbReference type="ARBA" id="ARBA00022723"/>
    </source>
</evidence>
<dbReference type="SUPFAM" id="SSF53223">
    <property type="entry name" value="Aminoacid dehydrogenase-like, N-terminal domain"/>
    <property type="match status" value="1"/>
</dbReference>
<feature type="active site" description="Proton donor" evidence="5">
    <location>
        <position position="48"/>
    </location>
</feature>
<evidence type="ECO:0000313" key="11">
    <source>
        <dbReference type="EMBL" id="PIR84484.1"/>
    </source>
</evidence>
<dbReference type="SMART" id="SM01274">
    <property type="entry name" value="malic"/>
    <property type="match status" value="1"/>
</dbReference>
<dbReference type="Gene3D" id="3.40.50.720">
    <property type="entry name" value="NAD(P)-binding Rossmann-like Domain"/>
    <property type="match status" value="1"/>
</dbReference>
<dbReference type="CDD" id="cd05311">
    <property type="entry name" value="NAD_bind_2_malic_enz"/>
    <property type="match status" value="1"/>
</dbReference>
<proteinExistence type="inferred from homology"/>
<dbReference type="InterPro" id="IPR012302">
    <property type="entry name" value="Malic_NAD-bd"/>
</dbReference>
<evidence type="ECO:0000256" key="7">
    <source>
        <dbReference type="PIRSR" id="PIRSR000106-3"/>
    </source>
</evidence>
<sequence>MAKKVTQKKAVKKDWGKIALARHKKMGGKLEVVSKGKLLTKEDWSTMYTPGVGDVSCHLAKHPKDARLYTIKRNTVAVISDGSAVLGLGNLGPIGALPVMEGKCAIFKEMAGVDAFPIVLDTQDPDEVVNTIMHIAPGFGGINLEDFAAPHCFEIEARLKEKLSIPVMHDDQHGTAIVVLAGLINAAKVVKKKTANMKVVIVGAGAAGRAIALLLVQYGIKNVVILDRAGVIHERRKGIAGYKRDLAKVTNPHGETGELDDVIVGADVIIGVSGPGRVAAVHVEKMAQDAIVFALANPIPEIMPDIAKRAGAVVVATGRSDFPNQVNNALAFPGIFRGALDRNVKTITEGMKLAAAKKIASLVQKPTADNIIPSVMTPGLAKAVASVIK</sequence>
<dbReference type="PROSITE" id="PS00331">
    <property type="entry name" value="MALIC_ENZYMES"/>
    <property type="match status" value="1"/>
</dbReference>